<dbReference type="GO" id="GO:0043743">
    <property type="term" value="F:LPPG:FO 2-phospho-L-lactate transferase activity"/>
    <property type="evidence" value="ECO:0007669"/>
    <property type="project" value="InterPro"/>
</dbReference>
<gene>
    <name evidence="3" type="ORF">EI684_14865</name>
</gene>
<dbReference type="SUPFAM" id="SSF142338">
    <property type="entry name" value="CofD-like"/>
    <property type="match status" value="1"/>
</dbReference>
<evidence type="ECO:0000313" key="3">
    <source>
        <dbReference type="EMBL" id="RRR69716.1"/>
    </source>
</evidence>
<evidence type="ECO:0000256" key="2">
    <source>
        <dbReference type="SAM" id="Phobius"/>
    </source>
</evidence>
<keyword evidence="2" id="KW-0812">Transmembrane</keyword>
<comment type="caution">
    <text evidence="3">The sequence shown here is derived from an EMBL/GenBank/DDBJ whole genome shotgun (WGS) entry which is preliminary data.</text>
</comment>
<dbReference type="PANTHER" id="PTHR30135">
    <property type="entry name" value="UNCHARACTERIZED PROTEIN YVCK-RELATED"/>
    <property type="match status" value="1"/>
</dbReference>
<proteinExistence type="predicted"/>
<dbReference type="Gene3D" id="3.40.50.10680">
    <property type="entry name" value="CofD-like domains"/>
    <property type="match status" value="1"/>
</dbReference>
<evidence type="ECO:0008006" key="5">
    <source>
        <dbReference type="Google" id="ProtNLM"/>
    </source>
</evidence>
<accession>A0A426TWA2</accession>
<name>A0A426TWA2_9CHLR</name>
<keyword evidence="1" id="KW-0963">Cytoplasm</keyword>
<dbReference type="Proteomes" id="UP000280307">
    <property type="component" value="Unassembled WGS sequence"/>
</dbReference>
<dbReference type="InterPro" id="IPR002882">
    <property type="entry name" value="CofD"/>
</dbReference>
<dbReference type="PANTHER" id="PTHR30135:SF3">
    <property type="entry name" value="GLUCONEOGENESIS FACTOR-RELATED"/>
    <property type="match status" value="1"/>
</dbReference>
<protein>
    <recommendedName>
        <fullName evidence="5">Gluconeogenesis factor</fullName>
    </recommendedName>
</protein>
<sequence length="392" mass="43228">MLHSIRRRLASLRTLTTPLILTFVGVVLLSLGVAYLFIHVYRTVEGLPLFFEILTLQFLPRPVRGFLLLLFGGGTLAMGIWRLSDVVIVNLRTTANGADDELVLGYHRETPPSVAVISGGPGLLVLSALGEHVRRMTCIVPVQDQVEYYYRASGLFNLRNVYYVVPTPEPIQVLAELDDGQRLDVRHLDLDTRLAARHVTHLSLDGPQNPPLTRLAAETIRDADAIILGPGSLFESILPNLLIPELREAIIQSRARTIYVCNLMTEPGRTAGFSVAEHIRAIKTYGGFTPAYVLVNAQRIDLEVTRLYAAAHQSPVYLSPEEYEEMALLPSDPGAHRGVMIEGAMVLEADLASSVIQYTASLSNPSESRAARVLRHDSQKLGMAILELLRKA</sequence>
<dbReference type="Pfam" id="PF01933">
    <property type="entry name" value="CofD"/>
    <property type="match status" value="1"/>
</dbReference>
<dbReference type="InterPro" id="IPR010119">
    <property type="entry name" value="Gluconeogen_factor"/>
</dbReference>
<keyword evidence="2" id="KW-1133">Transmembrane helix</keyword>
<reference evidence="3 4" key="1">
    <citation type="submission" date="2018-12" db="EMBL/GenBank/DDBJ databases">
        <title>Genome Sequence of Candidatus Viridilinea halotolerans isolated from saline sulfide-rich spring.</title>
        <authorList>
            <person name="Grouzdev D.S."/>
            <person name="Burganskaya E.I."/>
            <person name="Krutkina M.S."/>
            <person name="Sukhacheva M.V."/>
            <person name="Gorlenko V.M."/>
        </authorList>
    </citation>
    <scope>NUCLEOTIDE SEQUENCE [LARGE SCALE GENOMIC DNA]</scope>
    <source>
        <strain evidence="3">Chok-6</strain>
    </source>
</reference>
<evidence type="ECO:0000313" key="4">
    <source>
        <dbReference type="Proteomes" id="UP000280307"/>
    </source>
</evidence>
<dbReference type="EMBL" id="RSAS01000595">
    <property type="protein sequence ID" value="RRR69716.1"/>
    <property type="molecule type" value="Genomic_DNA"/>
</dbReference>
<dbReference type="InterPro" id="IPR038136">
    <property type="entry name" value="CofD-like_dom_sf"/>
</dbReference>
<feature type="transmembrane region" description="Helical" evidence="2">
    <location>
        <begin position="20"/>
        <end position="42"/>
    </location>
</feature>
<evidence type="ECO:0000256" key="1">
    <source>
        <dbReference type="ARBA" id="ARBA00022490"/>
    </source>
</evidence>
<organism evidence="3 4">
    <name type="scientific">Candidatus Viridilinea halotolerans</name>
    <dbReference type="NCBI Taxonomy" id="2491704"/>
    <lineage>
        <taxon>Bacteria</taxon>
        <taxon>Bacillati</taxon>
        <taxon>Chloroflexota</taxon>
        <taxon>Chloroflexia</taxon>
        <taxon>Chloroflexales</taxon>
        <taxon>Chloroflexineae</taxon>
        <taxon>Oscillochloridaceae</taxon>
        <taxon>Candidatus Viridilinea</taxon>
    </lineage>
</organism>
<dbReference type="AlphaFoldDB" id="A0A426TWA2"/>
<keyword evidence="2" id="KW-0472">Membrane</keyword>